<feature type="region of interest" description="Disordered" evidence="1">
    <location>
        <begin position="191"/>
        <end position="226"/>
    </location>
</feature>
<comment type="caution">
    <text evidence="2">The sequence shown here is derived from an EMBL/GenBank/DDBJ whole genome shotgun (WGS) entry which is preliminary data.</text>
</comment>
<accession>A0A4Q1BCH8</accession>
<sequence>MSTFSPPQPKHLLPLTPTYFPLSPTPILPTPPYSPFIWSSDLPKPPSPTPINMSTSKIQTPTFARDSDVIPNPVLTDVRKSNSAQPTPLPKLHSQSFTAAKFISAPASLITFQPDSNLIPGYINDPTISPVITSNMLETILPNPKDDDRNTLGMNGMNGINGTVEGGRGGGNNQLNGLLEDLEEGKILSSEFQQQQPNQPISRGGSLRRPRIPKKHSASPGRRQDVQLKLEIKQQIGAWNYVPLCRTLPPPPPSSPEPHIGRPEGMLCPDSIFPKQDQTSSIPFQEDLNHQQFVQNRQSVVQTNQSLVENNHSSVQLHHSSVQLHHSFVHNHHCQQLPEFSNMHISPIPEQLLKSTSTLPDSTYPIPRNIGWDDLANAHTHQSPKGQTKSLGDYFSKLPGRDTWVEDVSGEGMEVDFE</sequence>
<dbReference type="InParanoid" id="A0A4Q1BCH8"/>
<reference evidence="2 3" key="1">
    <citation type="submission" date="2016-06" db="EMBL/GenBank/DDBJ databases">
        <title>Evolution of pathogenesis and genome organization in the Tremellales.</title>
        <authorList>
            <person name="Cuomo C."/>
            <person name="Litvintseva A."/>
            <person name="Heitman J."/>
            <person name="Chen Y."/>
            <person name="Sun S."/>
            <person name="Springer D."/>
            <person name="Dromer F."/>
            <person name="Young S."/>
            <person name="Zeng Q."/>
            <person name="Chapman S."/>
            <person name="Gujja S."/>
            <person name="Saif S."/>
            <person name="Birren B."/>
        </authorList>
    </citation>
    <scope>NUCLEOTIDE SEQUENCE [LARGE SCALE GENOMIC DNA]</scope>
    <source>
        <strain evidence="2 3">ATCC 28783</strain>
    </source>
</reference>
<dbReference type="AlphaFoldDB" id="A0A4Q1BCH8"/>
<evidence type="ECO:0000313" key="3">
    <source>
        <dbReference type="Proteomes" id="UP000289152"/>
    </source>
</evidence>
<name>A0A4Q1BCH8_TREME</name>
<feature type="compositionally biased region" description="Basic residues" evidence="1">
    <location>
        <begin position="206"/>
        <end position="217"/>
    </location>
</feature>
<evidence type="ECO:0000313" key="2">
    <source>
        <dbReference type="EMBL" id="RXK35757.1"/>
    </source>
</evidence>
<dbReference type="VEuPathDB" id="FungiDB:TREMEDRAFT_59723"/>
<evidence type="ECO:0000256" key="1">
    <source>
        <dbReference type="SAM" id="MobiDB-lite"/>
    </source>
</evidence>
<keyword evidence="3" id="KW-1185">Reference proteome</keyword>
<dbReference type="EMBL" id="SDIL01000123">
    <property type="protein sequence ID" value="RXK35757.1"/>
    <property type="molecule type" value="Genomic_DNA"/>
</dbReference>
<protein>
    <submittedName>
        <fullName evidence="2">Uncharacterized protein</fullName>
    </submittedName>
</protein>
<gene>
    <name evidence="2" type="ORF">M231_06998</name>
</gene>
<dbReference type="Proteomes" id="UP000289152">
    <property type="component" value="Unassembled WGS sequence"/>
</dbReference>
<organism evidence="2 3">
    <name type="scientific">Tremella mesenterica</name>
    <name type="common">Jelly fungus</name>
    <dbReference type="NCBI Taxonomy" id="5217"/>
    <lineage>
        <taxon>Eukaryota</taxon>
        <taxon>Fungi</taxon>
        <taxon>Dikarya</taxon>
        <taxon>Basidiomycota</taxon>
        <taxon>Agaricomycotina</taxon>
        <taxon>Tremellomycetes</taxon>
        <taxon>Tremellales</taxon>
        <taxon>Tremellaceae</taxon>
        <taxon>Tremella</taxon>
    </lineage>
</organism>
<feature type="compositionally biased region" description="Polar residues" evidence="1">
    <location>
        <begin position="191"/>
        <end position="201"/>
    </location>
</feature>
<proteinExistence type="predicted"/>